<evidence type="ECO:0000259" key="1">
    <source>
        <dbReference type="Pfam" id="PF14399"/>
    </source>
</evidence>
<name>A0ABP7ES61_9ACTN</name>
<dbReference type="EMBL" id="BAABEP010000011">
    <property type="protein sequence ID" value="GAA3723805.1"/>
    <property type="molecule type" value="Genomic_DNA"/>
</dbReference>
<dbReference type="RefSeq" id="WP_345644733.1">
    <property type="nucleotide sequence ID" value="NZ_BAABEP010000011.1"/>
</dbReference>
<dbReference type="Pfam" id="PF14399">
    <property type="entry name" value="BtrH_N"/>
    <property type="match status" value="1"/>
</dbReference>
<organism evidence="2 3">
    <name type="scientific">Streptomyces tremellae</name>
    <dbReference type="NCBI Taxonomy" id="1124239"/>
    <lineage>
        <taxon>Bacteria</taxon>
        <taxon>Bacillati</taxon>
        <taxon>Actinomycetota</taxon>
        <taxon>Actinomycetes</taxon>
        <taxon>Kitasatosporales</taxon>
        <taxon>Streptomycetaceae</taxon>
        <taxon>Streptomyces</taxon>
    </lineage>
</organism>
<comment type="caution">
    <text evidence="2">The sequence shown here is derived from an EMBL/GenBank/DDBJ whole genome shotgun (WGS) entry which is preliminary data.</text>
</comment>
<dbReference type="Proteomes" id="UP001499884">
    <property type="component" value="Unassembled WGS sequence"/>
</dbReference>
<sequence length="337" mass="36991">MTAPVAERAEWSVDWYDDLCSCLQIDIGHVLERAGWDPVRALGAGWRFRAPAGPVEPVEYYHPAGDALEDLLCLHHPVRLRWHRPAGPADAHRELVASLARGVPVVAAVNNFHLPFRPAYHDVHAAHLLVVTGHDAESDTYDVTDPMPPAFRGPLPRGVLEEARGSISVEDASDPFFAGSSPAWRWLEVRPTGPQPPLTWPWLREVVHGNTIALRAPGHGPSALTALLRALPDRVAEQGPGVLREVYVLGWPAQAEAALHAGFLTRAARALRRPELAEAGRWVDRVAHGWTGLRMAAAHGTVDRLPDPRHLLARGENLVLAWEHCLTHLERLAGGPR</sequence>
<evidence type="ECO:0000313" key="3">
    <source>
        <dbReference type="Proteomes" id="UP001499884"/>
    </source>
</evidence>
<proteinExistence type="predicted"/>
<keyword evidence="3" id="KW-1185">Reference proteome</keyword>
<evidence type="ECO:0000313" key="2">
    <source>
        <dbReference type="EMBL" id="GAA3723805.1"/>
    </source>
</evidence>
<gene>
    <name evidence="2" type="ORF">GCM10023082_22390</name>
</gene>
<accession>A0ABP7ES61</accession>
<feature type="domain" description="Butirosin biosynthesis protein H N-terminal" evidence="1">
    <location>
        <begin position="42"/>
        <end position="146"/>
    </location>
</feature>
<reference evidence="3" key="1">
    <citation type="journal article" date="2019" name="Int. J. Syst. Evol. Microbiol.">
        <title>The Global Catalogue of Microorganisms (GCM) 10K type strain sequencing project: providing services to taxonomists for standard genome sequencing and annotation.</title>
        <authorList>
            <consortium name="The Broad Institute Genomics Platform"/>
            <consortium name="The Broad Institute Genome Sequencing Center for Infectious Disease"/>
            <person name="Wu L."/>
            <person name="Ma J."/>
        </authorList>
    </citation>
    <scope>NUCLEOTIDE SEQUENCE [LARGE SCALE GENOMIC DNA]</scope>
    <source>
        <strain evidence="3">JCM 30846</strain>
    </source>
</reference>
<protein>
    <recommendedName>
        <fullName evidence="1">Butirosin biosynthesis protein H N-terminal domain-containing protein</fullName>
    </recommendedName>
</protein>
<dbReference type="InterPro" id="IPR026935">
    <property type="entry name" value="BtrH_N"/>
</dbReference>